<dbReference type="Proteomes" id="UP000265520">
    <property type="component" value="Unassembled WGS sequence"/>
</dbReference>
<reference evidence="1 2" key="1">
    <citation type="journal article" date="2018" name="Front. Plant Sci.">
        <title>Red Clover (Trifolium pratense) and Zigzag Clover (T. medium) - A Picture of Genomic Similarities and Differences.</title>
        <authorList>
            <person name="Dluhosova J."/>
            <person name="Istvanek J."/>
            <person name="Nedelnik J."/>
            <person name="Repkova J."/>
        </authorList>
    </citation>
    <scope>NUCLEOTIDE SEQUENCE [LARGE SCALE GENOMIC DNA]</scope>
    <source>
        <strain evidence="2">cv. 10/8</strain>
        <tissue evidence="1">Leaf</tissue>
    </source>
</reference>
<keyword evidence="2" id="KW-1185">Reference proteome</keyword>
<feature type="non-terminal residue" evidence="1">
    <location>
        <position position="108"/>
    </location>
</feature>
<proteinExistence type="predicted"/>
<evidence type="ECO:0000313" key="2">
    <source>
        <dbReference type="Proteomes" id="UP000265520"/>
    </source>
</evidence>
<sequence>MSSSPAMSSPAAASSTSAVISTSASSAKSDFHLALAVTNIKNSIPFVLEMEKDHYNMWAELFEVHARAQKVMTTSFLNLEMRSLLPLMLVLKCGQFLTQRFFNGFIPP</sequence>
<protein>
    <submittedName>
        <fullName evidence="1">Uncharacterized protein</fullName>
    </submittedName>
</protein>
<name>A0A392P6L6_9FABA</name>
<comment type="caution">
    <text evidence="1">The sequence shown here is derived from an EMBL/GenBank/DDBJ whole genome shotgun (WGS) entry which is preliminary data.</text>
</comment>
<organism evidence="1 2">
    <name type="scientific">Trifolium medium</name>
    <dbReference type="NCBI Taxonomy" id="97028"/>
    <lineage>
        <taxon>Eukaryota</taxon>
        <taxon>Viridiplantae</taxon>
        <taxon>Streptophyta</taxon>
        <taxon>Embryophyta</taxon>
        <taxon>Tracheophyta</taxon>
        <taxon>Spermatophyta</taxon>
        <taxon>Magnoliopsida</taxon>
        <taxon>eudicotyledons</taxon>
        <taxon>Gunneridae</taxon>
        <taxon>Pentapetalae</taxon>
        <taxon>rosids</taxon>
        <taxon>fabids</taxon>
        <taxon>Fabales</taxon>
        <taxon>Fabaceae</taxon>
        <taxon>Papilionoideae</taxon>
        <taxon>50 kb inversion clade</taxon>
        <taxon>NPAAA clade</taxon>
        <taxon>Hologalegina</taxon>
        <taxon>IRL clade</taxon>
        <taxon>Trifolieae</taxon>
        <taxon>Trifolium</taxon>
    </lineage>
</organism>
<dbReference type="EMBL" id="LXQA010066357">
    <property type="protein sequence ID" value="MCI07703.1"/>
    <property type="molecule type" value="Genomic_DNA"/>
</dbReference>
<evidence type="ECO:0000313" key="1">
    <source>
        <dbReference type="EMBL" id="MCI07703.1"/>
    </source>
</evidence>
<dbReference type="AlphaFoldDB" id="A0A392P6L6"/>
<accession>A0A392P6L6</accession>